<sequence length="181" mass="20470">MSHPQPPQRQPSTDETQRYARTLHNVALLALFACPALALVPPRKLDFYTVGLVATTAYSGNYLLREQTGRTIWQHVRPDPRSPLEQDATAAIPATEQANLSKELQYARHEMQRLKPESGGESGPVTSQLQASQSQREAWKVQREKEIQDDVDVGKGFGEMITDQIWEVWNWGRKSDDEDEG</sequence>
<dbReference type="OrthoDB" id="5411041at2759"/>
<keyword evidence="3" id="KW-1185">Reference proteome</keyword>
<evidence type="ECO:0000256" key="1">
    <source>
        <dbReference type="SAM" id="MobiDB-lite"/>
    </source>
</evidence>
<reference evidence="2 3" key="1">
    <citation type="submission" date="2017-03" db="EMBL/GenBank/DDBJ databases">
        <title>Genomes of endolithic fungi from Antarctica.</title>
        <authorList>
            <person name="Coleine C."/>
            <person name="Masonjones S."/>
            <person name="Stajich J.E."/>
        </authorList>
    </citation>
    <scope>NUCLEOTIDE SEQUENCE [LARGE SCALE GENOMIC DNA]</scope>
    <source>
        <strain evidence="2 3">CCFEE 6315</strain>
    </source>
</reference>
<gene>
    <name evidence="2" type="ORF">B0A50_07137</name>
</gene>
<dbReference type="EMBL" id="NAJL01000054">
    <property type="protein sequence ID" value="TKA23558.1"/>
    <property type="molecule type" value="Genomic_DNA"/>
</dbReference>
<dbReference type="Proteomes" id="UP000308549">
    <property type="component" value="Unassembled WGS sequence"/>
</dbReference>
<proteinExistence type="predicted"/>
<accession>A0A4U0TNI1</accession>
<evidence type="ECO:0000313" key="2">
    <source>
        <dbReference type="EMBL" id="TKA23558.1"/>
    </source>
</evidence>
<protein>
    <submittedName>
        <fullName evidence="2">Uncharacterized protein</fullName>
    </submittedName>
</protein>
<feature type="compositionally biased region" description="Polar residues" evidence="1">
    <location>
        <begin position="124"/>
        <end position="136"/>
    </location>
</feature>
<name>A0A4U0TNI1_9PEZI</name>
<feature type="region of interest" description="Disordered" evidence="1">
    <location>
        <begin position="112"/>
        <end position="145"/>
    </location>
</feature>
<comment type="caution">
    <text evidence="2">The sequence shown here is derived from an EMBL/GenBank/DDBJ whole genome shotgun (WGS) entry which is preliminary data.</text>
</comment>
<evidence type="ECO:0000313" key="3">
    <source>
        <dbReference type="Proteomes" id="UP000308549"/>
    </source>
</evidence>
<dbReference type="AlphaFoldDB" id="A0A4U0TNI1"/>
<organism evidence="2 3">
    <name type="scientific">Salinomyces thailandicus</name>
    <dbReference type="NCBI Taxonomy" id="706561"/>
    <lineage>
        <taxon>Eukaryota</taxon>
        <taxon>Fungi</taxon>
        <taxon>Dikarya</taxon>
        <taxon>Ascomycota</taxon>
        <taxon>Pezizomycotina</taxon>
        <taxon>Dothideomycetes</taxon>
        <taxon>Dothideomycetidae</taxon>
        <taxon>Mycosphaerellales</taxon>
        <taxon>Teratosphaeriaceae</taxon>
        <taxon>Salinomyces</taxon>
    </lineage>
</organism>